<proteinExistence type="predicted"/>
<organism evidence="1 2">
    <name type="scientific">Rhizocola hellebori</name>
    <dbReference type="NCBI Taxonomy" id="1392758"/>
    <lineage>
        <taxon>Bacteria</taxon>
        <taxon>Bacillati</taxon>
        <taxon>Actinomycetota</taxon>
        <taxon>Actinomycetes</taxon>
        <taxon>Micromonosporales</taxon>
        <taxon>Micromonosporaceae</taxon>
        <taxon>Rhizocola</taxon>
    </lineage>
</organism>
<gene>
    <name evidence="1" type="ORF">Rhe02_54990</name>
</gene>
<comment type="caution">
    <text evidence="1">The sequence shown here is derived from an EMBL/GenBank/DDBJ whole genome shotgun (WGS) entry which is preliminary data.</text>
</comment>
<reference evidence="1" key="1">
    <citation type="submission" date="2021-01" db="EMBL/GenBank/DDBJ databases">
        <title>Whole genome shotgun sequence of Rhizocola hellebori NBRC 109834.</title>
        <authorList>
            <person name="Komaki H."/>
            <person name="Tamura T."/>
        </authorList>
    </citation>
    <scope>NUCLEOTIDE SEQUENCE</scope>
    <source>
        <strain evidence="1">NBRC 109834</strain>
    </source>
</reference>
<evidence type="ECO:0000313" key="2">
    <source>
        <dbReference type="Proteomes" id="UP000612899"/>
    </source>
</evidence>
<accession>A0A8J3QD42</accession>
<sequence length="146" mass="15144">MAVLAGAITDPADLTAVLRMVATMATYTPELTSSSGSPTIGNGTLTGRYLQSNGLAYVQIQLTRGSTTDYGTGFISLSVPIPALSVDYVGACTLFDASANSFAAACQMETTTSITPVSSSGVITSTSPFTWATSDRIRITILYEHA</sequence>
<name>A0A8J3QD42_9ACTN</name>
<dbReference type="EMBL" id="BONY01000036">
    <property type="protein sequence ID" value="GIH07432.1"/>
    <property type="molecule type" value="Genomic_DNA"/>
</dbReference>
<dbReference type="RefSeq" id="WP_203911222.1">
    <property type="nucleotide sequence ID" value="NZ_BONY01000036.1"/>
</dbReference>
<evidence type="ECO:0000313" key="1">
    <source>
        <dbReference type="EMBL" id="GIH07432.1"/>
    </source>
</evidence>
<keyword evidence="2" id="KW-1185">Reference proteome</keyword>
<dbReference type="AlphaFoldDB" id="A0A8J3QD42"/>
<protein>
    <submittedName>
        <fullName evidence="1">Uncharacterized protein</fullName>
    </submittedName>
</protein>
<dbReference type="Proteomes" id="UP000612899">
    <property type="component" value="Unassembled WGS sequence"/>
</dbReference>